<proteinExistence type="predicted"/>
<reference evidence="3" key="1">
    <citation type="submission" date="2017-09" db="EMBL/GenBank/DDBJ databases">
        <title>Depth-based differentiation of microbial function through sediment-hosted aquifers and enrichment of novel symbionts in the deep terrestrial subsurface.</title>
        <authorList>
            <person name="Probst A.J."/>
            <person name="Ladd B."/>
            <person name="Jarett J.K."/>
            <person name="Geller-Mcgrath D.E."/>
            <person name="Sieber C.M.K."/>
            <person name="Emerson J.B."/>
            <person name="Anantharaman K."/>
            <person name="Thomas B.C."/>
            <person name="Malmstrom R."/>
            <person name="Stieglmeier M."/>
            <person name="Klingl A."/>
            <person name="Woyke T."/>
            <person name="Ryan C.M."/>
            <person name="Banfield J.F."/>
        </authorList>
    </citation>
    <scope>NUCLEOTIDE SEQUENCE [LARGE SCALE GENOMIC DNA]</scope>
</reference>
<dbReference type="AlphaFoldDB" id="A0A2M7T8Y6"/>
<evidence type="ECO:0000313" key="2">
    <source>
        <dbReference type="EMBL" id="PIZ40473.1"/>
    </source>
</evidence>
<feature type="transmembrane region" description="Helical" evidence="1">
    <location>
        <begin position="57"/>
        <end position="75"/>
    </location>
</feature>
<evidence type="ECO:0000256" key="1">
    <source>
        <dbReference type="SAM" id="Phobius"/>
    </source>
</evidence>
<dbReference type="RefSeq" id="WP_286976178.1">
    <property type="nucleotide sequence ID" value="NZ_PEXG01000202.1"/>
</dbReference>
<evidence type="ECO:0000313" key="3">
    <source>
        <dbReference type="Proteomes" id="UP000230956"/>
    </source>
</evidence>
<feature type="transmembrane region" description="Helical" evidence="1">
    <location>
        <begin position="124"/>
        <end position="142"/>
    </location>
</feature>
<gene>
    <name evidence="2" type="ORF">COY37_03750</name>
</gene>
<accession>A0A2M7T8Y6</accession>
<keyword evidence="1" id="KW-1133">Transmembrane helix</keyword>
<feature type="transmembrane region" description="Helical" evidence="1">
    <location>
        <begin position="82"/>
        <end position="104"/>
    </location>
</feature>
<dbReference type="Proteomes" id="UP000230956">
    <property type="component" value="Unassembled WGS sequence"/>
</dbReference>
<sequence length="200" mass="21847">MKAKSLFVIKTIALSALLFLLYAQVAVGYEWIIAGSATFLRKLFLASPVVSAKVKSVYYLIPFISALLAASGLELKRKLRWAAIGFVSYCFFDILTVASGLAVIVVRTQPVSNNLFITSGVIPAVHNLLLRILPYILLWFAINGKIENLWAPLVSAASLRVCPICGKGKTGLVEHIRSVHGEKALKSGKVRRHLVRTGIT</sequence>
<dbReference type="EMBL" id="PFNG01000089">
    <property type="protein sequence ID" value="PIZ40473.1"/>
    <property type="molecule type" value="Genomic_DNA"/>
</dbReference>
<organism evidence="2 3">
    <name type="scientific">Candidatus Aquicultor secundus</name>
    <dbReference type="NCBI Taxonomy" id="1973895"/>
    <lineage>
        <taxon>Bacteria</taxon>
        <taxon>Bacillati</taxon>
        <taxon>Actinomycetota</taxon>
        <taxon>Candidatus Aquicultoria</taxon>
        <taxon>Candidatus Aquicultorales</taxon>
        <taxon>Candidatus Aquicultoraceae</taxon>
        <taxon>Candidatus Aquicultor</taxon>
    </lineage>
</organism>
<name>A0A2M7T8Y6_9ACTN</name>
<comment type="caution">
    <text evidence="2">The sequence shown here is derived from an EMBL/GenBank/DDBJ whole genome shotgun (WGS) entry which is preliminary data.</text>
</comment>
<keyword evidence="1" id="KW-0812">Transmembrane</keyword>
<keyword evidence="1" id="KW-0472">Membrane</keyword>
<protein>
    <submittedName>
        <fullName evidence="2">Uncharacterized protein</fullName>
    </submittedName>
</protein>